<evidence type="ECO:0000256" key="1">
    <source>
        <dbReference type="SAM" id="SignalP"/>
    </source>
</evidence>
<feature type="chain" id="PRO_5046505406" evidence="1">
    <location>
        <begin position="22"/>
        <end position="139"/>
    </location>
</feature>
<organism evidence="2 3">
    <name type="scientific">Marilutibacter chinensis</name>
    <dbReference type="NCBI Taxonomy" id="2912247"/>
    <lineage>
        <taxon>Bacteria</taxon>
        <taxon>Pseudomonadati</taxon>
        <taxon>Pseudomonadota</taxon>
        <taxon>Gammaproteobacteria</taxon>
        <taxon>Lysobacterales</taxon>
        <taxon>Lysobacteraceae</taxon>
        <taxon>Marilutibacter</taxon>
    </lineage>
</organism>
<keyword evidence="3" id="KW-1185">Reference proteome</keyword>
<comment type="caution">
    <text evidence="2">The sequence shown here is derived from an EMBL/GenBank/DDBJ whole genome shotgun (WGS) entry which is preliminary data.</text>
</comment>
<proteinExistence type="predicted"/>
<reference evidence="2 3" key="1">
    <citation type="submission" date="2022-01" db="EMBL/GenBank/DDBJ databases">
        <title>Lysobacter chinensis sp. nov., a bacterium isolated from cow dung compost.</title>
        <authorList>
            <person name="Liu Y."/>
        </authorList>
    </citation>
    <scope>NUCLEOTIDE SEQUENCE [LARGE SCALE GENOMIC DNA]</scope>
    <source>
        <strain evidence="2 3">TLK-CK17</strain>
    </source>
</reference>
<dbReference type="EMBL" id="JAKJPO010000015">
    <property type="protein sequence ID" value="MCF7223415.1"/>
    <property type="molecule type" value="Genomic_DNA"/>
</dbReference>
<reference evidence="3" key="2">
    <citation type="submission" date="2022-01" db="EMBL/GenBank/DDBJ databases">
        <title>Lysobacter chinensis sp. nov., a bacterium isolated from cow dung compost.</title>
        <authorList>
            <person name="Zhou L.Y."/>
        </authorList>
    </citation>
    <scope>NUCLEOTIDE SEQUENCE [LARGE SCALE GENOMIC DNA]</scope>
    <source>
        <strain evidence="3">TLK-CK17</strain>
    </source>
</reference>
<name>A0ABS9HYZ2_9GAMM</name>
<evidence type="ECO:0000313" key="3">
    <source>
        <dbReference type="Proteomes" id="UP001430796"/>
    </source>
</evidence>
<accession>A0ABS9HYZ2</accession>
<protein>
    <submittedName>
        <fullName evidence="2">Uncharacterized protein</fullName>
    </submittedName>
</protein>
<keyword evidence="1" id="KW-0732">Signal</keyword>
<gene>
    <name evidence="2" type="ORF">L3V18_16700</name>
</gene>
<evidence type="ECO:0000313" key="2">
    <source>
        <dbReference type="EMBL" id="MCF7223415.1"/>
    </source>
</evidence>
<dbReference type="Proteomes" id="UP001430796">
    <property type="component" value="Unassembled WGS sequence"/>
</dbReference>
<reference evidence="2 3" key="3">
    <citation type="submission" date="2022-01" db="EMBL/GenBank/DDBJ databases">
        <authorList>
            <person name="Zhou L.Y."/>
        </authorList>
    </citation>
    <scope>NUCLEOTIDE SEQUENCE [LARGE SCALE GENOMIC DNA]</scope>
    <source>
        <strain evidence="2 3">TLK-CK17</strain>
    </source>
</reference>
<feature type="signal peptide" evidence="1">
    <location>
        <begin position="1"/>
        <end position="21"/>
    </location>
</feature>
<sequence>MLPSRAFWLALLLSVAAGTDAHESSAYLQDLQNSLIASSASDFASHAPRPDGFRNVDLRYRENDHGARSYMLCGQVRMAVSANADWVDFATIKTDPYEQWVGSTAADMCARAVPVSPGDMDLSDALQTKLSHSTHASNP</sequence>